<reference evidence="7 8" key="1">
    <citation type="journal article" date="2024" name="Chem. Sci.">
        <title>Discovery of megapolipeptins by genome mining of a Burkholderiales bacteria collection.</title>
        <authorList>
            <person name="Paulo B.S."/>
            <person name="Recchia M.J.J."/>
            <person name="Lee S."/>
            <person name="Fergusson C.H."/>
            <person name="Romanowski S.B."/>
            <person name="Hernandez A."/>
            <person name="Krull N."/>
            <person name="Liu D.Y."/>
            <person name="Cavanagh H."/>
            <person name="Bos A."/>
            <person name="Gray C.A."/>
            <person name="Murphy B.T."/>
            <person name="Linington R.G."/>
            <person name="Eustaquio A.S."/>
        </authorList>
    </citation>
    <scope>NUCLEOTIDE SEQUENCE [LARGE SCALE GENOMIC DNA]</scope>
    <source>
        <strain evidence="7 8">RL21-008-BIB-B</strain>
    </source>
</reference>
<dbReference type="InterPro" id="IPR020846">
    <property type="entry name" value="MFS_dom"/>
</dbReference>
<dbReference type="SUPFAM" id="SSF103473">
    <property type="entry name" value="MFS general substrate transporter"/>
    <property type="match status" value="2"/>
</dbReference>
<evidence type="ECO:0000256" key="3">
    <source>
        <dbReference type="ARBA" id="ARBA00022989"/>
    </source>
</evidence>
<accession>A0ABW8Z8F0</accession>
<name>A0ABW8Z8F0_9BURK</name>
<keyword evidence="4 5" id="KW-0472">Membrane</keyword>
<evidence type="ECO:0000256" key="2">
    <source>
        <dbReference type="ARBA" id="ARBA00022692"/>
    </source>
</evidence>
<feature type="transmembrane region" description="Helical" evidence="5">
    <location>
        <begin position="326"/>
        <end position="342"/>
    </location>
</feature>
<comment type="caution">
    <text evidence="7">The sequence shown here is derived from an EMBL/GenBank/DDBJ whole genome shotgun (WGS) entry which is preliminary data.</text>
</comment>
<dbReference type="PROSITE" id="PS50850">
    <property type="entry name" value="MFS"/>
    <property type="match status" value="1"/>
</dbReference>
<dbReference type="InterPro" id="IPR036259">
    <property type="entry name" value="MFS_trans_sf"/>
</dbReference>
<dbReference type="InterPro" id="IPR011701">
    <property type="entry name" value="MFS"/>
</dbReference>
<feature type="domain" description="Major facilitator superfamily (MFS) profile" evidence="6">
    <location>
        <begin position="36"/>
        <end position="475"/>
    </location>
</feature>
<dbReference type="PANTHER" id="PTHR42718:SF40">
    <property type="entry name" value="METHYLENOMYCIN A RESISTANCE PROTEIN"/>
    <property type="match status" value="1"/>
</dbReference>
<comment type="subcellular location">
    <subcellularLocation>
        <location evidence="1">Membrane</location>
        <topology evidence="1">Multi-pass membrane protein</topology>
    </subcellularLocation>
</comment>
<feature type="transmembrane region" description="Helical" evidence="5">
    <location>
        <begin position="426"/>
        <end position="445"/>
    </location>
</feature>
<feature type="transmembrane region" description="Helical" evidence="5">
    <location>
        <begin position="220"/>
        <end position="241"/>
    </location>
</feature>
<feature type="transmembrane region" description="Helical" evidence="5">
    <location>
        <begin position="354"/>
        <end position="373"/>
    </location>
</feature>
<keyword evidence="2 5" id="KW-0812">Transmembrane</keyword>
<evidence type="ECO:0000259" key="6">
    <source>
        <dbReference type="PROSITE" id="PS50850"/>
    </source>
</evidence>
<dbReference type="Gene3D" id="1.20.1720.10">
    <property type="entry name" value="Multidrug resistance protein D"/>
    <property type="match status" value="1"/>
</dbReference>
<dbReference type="Gene3D" id="1.20.1250.20">
    <property type="entry name" value="MFS general substrate transporter like domains"/>
    <property type="match status" value="1"/>
</dbReference>
<evidence type="ECO:0000256" key="1">
    <source>
        <dbReference type="ARBA" id="ARBA00004141"/>
    </source>
</evidence>
<sequence length="487" mass="50811">MSTQCPSQTVSATAAAALPAAAKLKTLHPAHVGLLPLITLAIGFVMAMLDVTVVNVGLSSIEKSLATPLSMLVWIVDGYTLSFAAMLLVGGALADRYGAKNIYLLGLVLFVVASLLCGAAPNGGMLVAARLLQGLGAAFFMPSSLSLLTHVYEDDRVRARMLGVWSATVGGAAAVGPLVGGILIHSFGWRSVFLINVPVGLLGLFMAVKMIPAVEKHMRALTITSHFLGVLMLAALSFVLIQGPVYGWTSMPIITAVIVVLLALGTLVQRERSGSVPLLPRALFATPQFAAANGIGFLINFGVYGQFFFLALFLQQARGADALQTGLQMVPMMAVIFIGNLNSGRMTARWGPRLPLRLGLTVGAVFSALQMALTPETPYWMVAVAGALANLGISTAIPAMTTAVMQVAGKVNSNSAAAALNANRQIGALVGVALMGAILHTFTGWTTRIMLAYGVIAIVYVLALVLVLRYINTRSATTTAPVAPAGE</sequence>
<feature type="transmembrane region" description="Helical" evidence="5">
    <location>
        <begin position="164"/>
        <end position="185"/>
    </location>
</feature>
<feature type="transmembrane region" description="Helical" evidence="5">
    <location>
        <begin position="127"/>
        <end position="152"/>
    </location>
</feature>
<organism evidence="7 8">
    <name type="scientific">Herbaspirillum rhizosphaerae</name>
    <dbReference type="NCBI Taxonomy" id="346179"/>
    <lineage>
        <taxon>Bacteria</taxon>
        <taxon>Pseudomonadati</taxon>
        <taxon>Pseudomonadota</taxon>
        <taxon>Betaproteobacteria</taxon>
        <taxon>Burkholderiales</taxon>
        <taxon>Oxalobacteraceae</taxon>
        <taxon>Herbaspirillum</taxon>
    </lineage>
</organism>
<feature type="transmembrane region" description="Helical" evidence="5">
    <location>
        <begin position="289"/>
        <end position="314"/>
    </location>
</feature>
<gene>
    <name evidence="7" type="ORF">PQR63_09230</name>
</gene>
<feature type="transmembrane region" description="Helical" evidence="5">
    <location>
        <begin position="379"/>
        <end position="405"/>
    </location>
</feature>
<feature type="transmembrane region" description="Helical" evidence="5">
    <location>
        <begin position="247"/>
        <end position="268"/>
    </location>
</feature>
<evidence type="ECO:0000256" key="5">
    <source>
        <dbReference type="SAM" id="Phobius"/>
    </source>
</evidence>
<dbReference type="EMBL" id="JAQQFR010000005">
    <property type="protein sequence ID" value="MFL9878563.1"/>
    <property type="molecule type" value="Genomic_DNA"/>
</dbReference>
<feature type="transmembrane region" description="Helical" evidence="5">
    <location>
        <begin position="191"/>
        <end position="208"/>
    </location>
</feature>
<keyword evidence="8" id="KW-1185">Reference proteome</keyword>
<dbReference type="PANTHER" id="PTHR42718">
    <property type="entry name" value="MAJOR FACILITATOR SUPERFAMILY MULTIDRUG TRANSPORTER MFSC"/>
    <property type="match status" value="1"/>
</dbReference>
<feature type="transmembrane region" description="Helical" evidence="5">
    <location>
        <begin position="102"/>
        <end position="121"/>
    </location>
</feature>
<evidence type="ECO:0000313" key="8">
    <source>
        <dbReference type="Proteomes" id="UP001629214"/>
    </source>
</evidence>
<dbReference type="CDD" id="cd17321">
    <property type="entry name" value="MFS_MMR_MDR_like"/>
    <property type="match status" value="1"/>
</dbReference>
<dbReference type="Pfam" id="PF07690">
    <property type="entry name" value="MFS_1"/>
    <property type="match status" value="2"/>
</dbReference>
<protein>
    <submittedName>
        <fullName evidence="7">MFS transporter</fullName>
    </submittedName>
</protein>
<proteinExistence type="predicted"/>
<keyword evidence="3 5" id="KW-1133">Transmembrane helix</keyword>
<dbReference type="RefSeq" id="WP_408167559.1">
    <property type="nucleotide sequence ID" value="NZ_JAQQFR010000005.1"/>
</dbReference>
<evidence type="ECO:0000256" key="4">
    <source>
        <dbReference type="ARBA" id="ARBA00023136"/>
    </source>
</evidence>
<evidence type="ECO:0000313" key="7">
    <source>
        <dbReference type="EMBL" id="MFL9878563.1"/>
    </source>
</evidence>
<feature type="transmembrane region" description="Helical" evidence="5">
    <location>
        <begin position="451"/>
        <end position="471"/>
    </location>
</feature>
<feature type="transmembrane region" description="Helical" evidence="5">
    <location>
        <begin position="69"/>
        <end position="90"/>
    </location>
</feature>
<feature type="transmembrane region" description="Helical" evidence="5">
    <location>
        <begin position="32"/>
        <end position="49"/>
    </location>
</feature>
<dbReference type="Proteomes" id="UP001629214">
    <property type="component" value="Unassembled WGS sequence"/>
</dbReference>